<keyword evidence="10" id="KW-1185">Reference proteome</keyword>
<accession>A0ABY5S9B6</accession>
<comment type="subcellular location">
    <subcellularLocation>
        <location evidence="1">Cell membrane</location>
        <topology evidence="1">Multi-pass membrane protein</topology>
    </subcellularLocation>
</comment>
<evidence type="ECO:0000259" key="8">
    <source>
        <dbReference type="Pfam" id="PF02706"/>
    </source>
</evidence>
<evidence type="ECO:0000313" key="10">
    <source>
        <dbReference type="Proteomes" id="UP001057877"/>
    </source>
</evidence>
<dbReference type="PANTHER" id="PTHR32309">
    <property type="entry name" value="TYROSINE-PROTEIN KINASE"/>
    <property type="match status" value="1"/>
</dbReference>
<dbReference type="InterPro" id="IPR050445">
    <property type="entry name" value="Bact_polysacc_biosynth/exp"/>
</dbReference>
<evidence type="ECO:0000256" key="5">
    <source>
        <dbReference type="ARBA" id="ARBA00022989"/>
    </source>
</evidence>
<gene>
    <name evidence="9" type="ORF">L1F29_27445</name>
</gene>
<keyword evidence="4 7" id="KW-0812">Transmembrane</keyword>
<proteinExistence type="inferred from homology"/>
<feature type="domain" description="Polysaccharide chain length determinant N-terminal" evidence="8">
    <location>
        <begin position="2"/>
        <end position="93"/>
    </location>
</feature>
<organism evidence="9 10">
    <name type="scientific">Paenibacillus spongiae</name>
    <dbReference type="NCBI Taxonomy" id="2909671"/>
    <lineage>
        <taxon>Bacteria</taxon>
        <taxon>Bacillati</taxon>
        <taxon>Bacillota</taxon>
        <taxon>Bacilli</taxon>
        <taxon>Bacillales</taxon>
        <taxon>Paenibacillaceae</taxon>
        <taxon>Paenibacillus</taxon>
    </lineage>
</organism>
<dbReference type="Proteomes" id="UP001057877">
    <property type="component" value="Chromosome"/>
</dbReference>
<dbReference type="PANTHER" id="PTHR32309:SF13">
    <property type="entry name" value="FERRIC ENTEROBACTIN TRANSPORT PROTEIN FEPE"/>
    <property type="match status" value="1"/>
</dbReference>
<evidence type="ECO:0000256" key="2">
    <source>
        <dbReference type="ARBA" id="ARBA00006683"/>
    </source>
</evidence>
<evidence type="ECO:0000256" key="7">
    <source>
        <dbReference type="SAM" id="Phobius"/>
    </source>
</evidence>
<comment type="similarity">
    <text evidence="2">Belongs to the CpsC/CapA family.</text>
</comment>
<reference evidence="9" key="1">
    <citation type="submission" date="2022-01" db="EMBL/GenBank/DDBJ databases">
        <title>Paenibacillus spongiae sp. nov., isolated from marine sponge.</title>
        <authorList>
            <person name="Li Z."/>
            <person name="Zhang M."/>
        </authorList>
    </citation>
    <scope>NUCLEOTIDE SEQUENCE</scope>
    <source>
        <strain evidence="9">PHS-Z3</strain>
    </source>
</reference>
<evidence type="ECO:0000313" key="9">
    <source>
        <dbReference type="EMBL" id="UVI29130.1"/>
    </source>
</evidence>
<evidence type="ECO:0000256" key="4">
    <source>
        <dbReference type="ARBA" id="ARBA00022692"/>
    </source>
</evidence>
<dbReference type="Pfam" id="PF02706">
    <property type="entry name" value="Wzz"/>
    <property type="match status" value="1"/>
</dbReference>
<evidence type="ECO:0000256" key="1">
    <source>
        <dbReference type="ARBA" id="ARBA00004651"/>
    </source>
</evidence>
<protein>
    <submittedName>
        <fullName evidence="9">Wzz/FepE/Etk N-terminal domain-containing protein</fullName>
    </submittedName>
</protein>
<evidence type="ECO:0000256" key="3">
    <source>
        <dbReference type="ARBA" id="ARBA00022475"/>
    </source>
</evidence>
<keyword evidence="6 7" id="KW-0472">Membrane</keyword>
<keyword evidence="3" id="KW-1003">Cell membrane</keyword>
<dbReference type="EMBL" id="CP091430">
    <property type="protein sequence ID" value="UVI29130.1"/>
    <property type="molecule type" value="Genomic_DNA"/>
</dbReference>
<keyword evidence="5 7" id="KW-1133">Transmembrane helix</keyword>
<dbReference type="InterPro" id="IPR003856">
    <property type="entry name" value="LPS_length_determ_N"/>
</dbReference>
<sequence>MELLRYWSFIRRKLWMIALITIVSCTAVGYYSNHFLQPQYEASAELIVNNPQADPKTQVSNVDVGSINSNIMLIKTYKEIIRSPRIMTKVATQYPELHATADELIAKISVSSMNETQVMSISARDNSYGRAAKMANAVSKVFQQEVRTLMKLDNVSVLNWADTTKQSGAISPNTTMNIMVAFIVSTMIGIGIAFVLDQLDNTVKNEEDIRTLLGIPALGAIPKAKRRDLSDQRNKPQIMNLAGGKENVTLDS</sequence>
<feature type="transmembrane region" description="Helical" evidence="7">
    <location>
        <begin position="176"/>
        <end position="196"/>
    </location>
</feature>
<dbReference type="RefSeq" id="WP_258385219.1">
    <property type="nucleotide sequence ID" value="NZ_CP091430.1"/>
</dbReference>
<feature type="transmembrane region" description="Helical" evidence="7">
    <location>
        <begin position="14"/>
        <end position="32"/>
    </location>
</feature>
<evidence type="ECO:0000256" key="6">
    <source>
        <dbReference type="ARBA" id="ARBA00023136"/>
    </source>
</evidence>
<dbReference type="PROSITE" id="PS51257">
    <property type="entry name" value="PROKAR_LIPOPROTEIN"/>
    <property type="match status" value="1"/>
</dbReference>
<name>A0ABY5S9B6_9BACL</name>